<dbReference type="Proteomes" id="UP000238479">
    <property type="component" value="Chromosome 4"/>
</dbReference>
<feature type="signal peptide" evidence="1">
    <location>
        <begin position="1"/>
        <end position="23"/>
    </location>
</feature>
<organism evidence="2 3">
    <name type="scientific">Rosa chinensis</name>
    <name type="common">China rose</name>
    <dbReference type="NCBI Taxonomy" id="74649"/>
    <lineage>
        <taxon>Eukaryota</taxon>
        <taxon>Viridiplantae</taxon>
        <taxon>Streptophyta</taxon>
        <taxon>Embryophyta</taxon>
        <taxon>Tracheophyta</taxon>
        <taxon>Spermatophyta</taxon>
        <taxon>Magnoliopsida</taxon>
        <taxon>eudicotyledons</taxon>
        <taxon>Gunneridae</taxon>
        <taxon>Pentapetalae</taxon>
        <taxon>rosids</taxon>
        <taxon>fabids</taxon>
        <taxon>Rosales</taxon>
        <taxon>Rosaceae</taxon>
        <taxon>Rosoideae</taxon>
        <taxon>Rosoideae incertae sedis</taxon>
        <taxon>Rosa</taxon>
    </lineage>
</organism>
<keyword evidence="1" id="KW-0732">Signal</keyword>
<dbReference type="EMBL" id="PDCK01000042">
    <property type="protein sequence ID" value="PRQ37988.1"/>
    <property type="molecule type" value="Genomic_DNA"/>
</dbReference>
<accession>A0A2P6QUY3</accession>
<dbReference type="Gramene" id="PRQ37988">
    <property type="protein sequence ID" value="PRQ37988"/>
    <property type="gene ID" value="RchiOBHm_Chr4g0408801"/>
</dbReference>
<name>A0A2P6QUY3_ROSCH</name>
<comment type="caution">
    <text evidence="2">The sequence shown here is derived from an EMBL/GenBank/DDBJ whole genome shotgun (WGS) entry which is preliminary data.</text>
</comment>
<gene>
    <name evidence="2" type="ORF">RchiOBHm_Chr4g0408801</name>
</gene>
<evidence type="ECO:0000256" key="1">
    <source>
        <dbReference type="SAM" id="SignalP"/>
    </source>
</evidence>
<reference evidence="2 3" key="1">
    <citation type="journal article" date="2018" name="Nat. Genet.">
        <title>The Rosa genome provides new insights in the design of modern roses.</title>
        <authorList>
            <person name="Bendahmane M."/>
        </authorList>
    </citation>
    <scope>NUCLEOTIDE SEQUENCE [LARGE SCALE GENOMIC DNA]</scope>
    <source>
        <strain evidence="3">cv. Old Blush</strain>
    </source>
</reference>
<evidence type="ECO:0000313" key="3">
    <source>
        <dbReference type="Proteomes" id="UP000238479"/>
    </source>
</evidence>
<keyword evidence="3" id="KW-1185">Reference proteome</keyword>
<proteinExistence type="predicted"/>
<feature type="chain" id="PRO_5015141965" evidence="1">
    <location>
        <begin position="24"/>
        <end position="40"/>
    </location>
</feature>
<evidence type="ECO:0000313" key="2">
    <source>
        <dbReference type="EMBL" id="PRQ37988.1"/>
    </source>
</evidence>
<protein>
    <submittedName>
        <fullName evidence="2">Uncharacterized protein</fullName>
    </submittedName>
</protein>
<dbReference type="AlphaFoldDB" id="A0A2P6QUY3"/>
<sequence length="40" mass="4825">MIGWCPMMCWILLPLMLDLSMWARLLGTIAEPRMRYMNCY</sequence>